<dbReference type="Proteomes" id="UP001449795">
    <property type="component" value="Chromosome"/>
</dbReference>
<dbReference type="InterPro" id="IPR021739">
    <property type="entry name" value="SaV-like"/>
</dbReference>
<gene>
    <name evidence="1" type="ORF">AAC691_15415</name>
</gene>
<evidence type="ECO:0000313" key="1">
    <source>
        <dbReference type="EMBL" id="XAE41664.1"/>
    </source>
</evidence>
<name>A0ABZ3D247_9PROT</name>
<protein>
    <submittedName>
        <fullName evidence="1">DUF3310 domain-containing protein</fullName>
    </submittedName>
</protein>
<sequence length="142" mass="16094">MNDPVRHPSHYTSHPSGIECLEVTRHMSFDLGNATKYLWRGWTNQKHSGPIDLEKAAFYIRDFIAMPTPPRMPLWRAAWTALDKWQMAEPCKPLASAVVHLWMADTAGTPREAASRARYALGIVEREIGERMGLIKSSPAKH</sequence>
<evidence type="ECO:0000313" key="2">
    <source>
        <dbReference type="Proteomes" id="UP001449795"/>
    </source>
</evidence>
<organism evidence="1 2">
    <name type="scientific">Nguyenibacter vanlangensis</name>
    <dbReference type="NCBI Taxonomy" id="1216886"/>
    <lineage>
        <taxon>Bacteria</taxon>
        <taxon>Pseudomonadati</taxon>
        <taxon>Pseudomonadota</taxon>
        <taxon>Alphaproteobacteria</taxon>
        <taxon>Acetobacterales</taxon>
        <taxon>Acetobacteraceae</taxon>
        <taxon>Nguyenibacter</taxon>
    </lineage>
</organism>
<proteinExistence type="predicted"/>
<reference evidence="1 2" key="1">
    <citation type="submission" date="2024-04" db="EMBL/GenBank/DDBJ databases">
        <title>Complete genome sequence of Nguyenibacter vanlangesis HBCM-1154, a strain capable of nitrogen fixation, IAA production, and phosphorus solubilization isolated from sugarcane soil.</title>
        <authorList>
            <person name="MY HANH P."/>
        </authorList>
    </citation>
    <scope>NUCLEOTIDE SEQUENCE [LARGE SCALE GENOMIC DNA]</scope>
    <source>
        <strain evidence="1 2">HBCM 1154</strain>
    </source>
</reference>
<dbReference type="RefSeq" id="WP_342627541.1">
    <property type="nucleotide sequence ID" value="NZ_CP152276.1"/>
</dbReference>
<dbReference type="EMBL" id="CP152276">
    <property type="protein sequence ID" value="XAE41664.1"/>
    <property type="molecule type" value="Genomic_DNA"/>
</dbReference>
<accession>A0ABZ3D247</accession>
<keyword evidence="2" id="KW-1185">Reference proteome</keyword>
<dbReference type="Pfam" id="PF11753">
    <property type="entry name" value="DUF3310"/>
    <property type="match status" value="1"/>
</dbReference>